<dbReference type="Pfam" id="PF01047">
    <property type="entry name" value="MarR"/>
    <property type="match status" value="1"/>
</dbReference>
<keyword evidence="2" id="KW-0238">DNA-binding</keyword>
<dbReference type="PANTHER" id="PTHR42756:SF1">
    <property type="entry name" value="TRANSCRIPTIONAL REPRESSOR OF EMRAB OPERON"/>
    <property type="match status" value="1"/>
</dbReference>
<dbReference type="InterPro" id="IPR036390">
    <property type="entry name" value="WH_DNA-bd_sf"/>
</dbReference>
<keyword evidence="6" id="KW-1185">Reference proteome</keyword>
<dbReference type="Gene3D" id="1.10.10.10">
    <property type="entry name" value="Winged helix-like DNA-binding domain superfamily/Winged helix DNA-binding domain"/>
    <property type="match status" value="1"/>
</dbReference>
<evidence type="ECO:0000259" key="4">
    <source>
        <dbReference type="PROSITE" id="PS50995"/>
    </source>
</evidence>
<dbReference type="PANTHER" id="PTHR42756">
    <property type="entry name" value="TRANSCRIPTIONAL REGULATOR, MARR"/>
    <property type="match status" value="1"/>
</dbReference>
<dbReference type="AlphaFoldDB" id="A0A429ZPV7"/>
<evidence type="ECO:0000313" key="6">
    <source>
        <dbReference type="Proteomes" id="UP000287239"/>
    </source>
</evidence>
<dbReference type="OrthoDB" id="3237509at2"/>
<evidence type="ECO:0000256" key="1">
    <source>
        <dbReference type="ARBA" id="ARBA00023015"/>
    </source>
</evidence>
<organism evidence="5 6">
    <name type="scientific">Vagococcus salmoninarum</name>
    <dbReference type="NCBI Taxonomy" id="2739"/>
    <lineage>
        <taxon>Bacteria</taxon>
        <taxon>Bacillati</taxon>
        <taxon>Bacillota</taxon>
        <taxon>Bacilli</taxon>
        <taxon>Lactobacillales</taxon>
        <taxon>Enterococcaceae</taxon>
        <taxon>Vagococcus</taxon>
    </lineage>
</organism>
<evidence type="ECO:0000256" key="2">
    <source>
        <dbReference type="ARBA" id="ARBA00023125"/>
    </source>
</evidence>
<comment type="caution">
    <text evidence="5">The sequence shown here is derived from an EMBL/GenBank/DDBJ whole genome shotgun (WGS) entry which is preliminary data.</text>
</comment>
<sequence>MGFAEEAEQTLINLMVKNRHGAFSRLEKSNQGETVVIKFLSRLGEPTSPKHLAESLNLSSARIAVILGSLEKKQMIARNMDPDDRRRISVTLTDCGKEVAKSEKKEMHDKMIKIFNLMGETDTKKLVELIATFIDYSHKITPKEEGDQQ</sequence>
<evidence type="ECO:0000256" key="3">
    <source>
        <dbReference type="ARBA" id="ARBA00023163"/>
    </source>
</evidence>
<name>A0A429ZPV7_9ENTE</name>
<dbReference type="GO" id="GO:0003677">
    <property type="term" value="F:DNA binding"/>
    <property type="evidence" value="ECO:0007669"/>
    <property type="project" value="UniProtKB-KW"/>
</dbReference>
<keyword evidence="3" id="KW-0804">Transcription</keyword>
<dbReference type="GO" id="GO:0003700">
    <property type="term" value="F:DNA-binding transcription factor activity"/>
    <property type="evidence" value="ECO:0007669"/>
    <property type="project" value="InterPro"/>
</dbReference>
<dbReference type="InterPro" id="IPR000835">
    <property type="entry name" value="HTH_MarR-typ"/>
</dbReference>
<dbReference type="SMART" id="SM00347">
    <property type="entry name" value="HTH_MARR"/>
    <property type="match status" value="1"/>
</dbReference>
<dbReference type="InterPro" id="IPR036388">
    <property type="entry name" value="WH-like_DNA-bd_sf"/>
</dbReference>
<protein>
    <submittedName>
        <fullName evidence="5">MarR family transcriptional regulator</fullName>
    </submittedName>
</protein>
<dbReference type="Proteomes" id="UP000287239">
    <property type="component" value="Unassembled WGS sequence"/>
</dbReference>
<keyword evidence="1" id="KW-0805">Transcription regulation</keyword>
<evidence type="ECO:0000313" key="5">
    <source>
        <dbReference type="EMBL" id="RST95750.1"/>
    </source>
</evidence>
<gene>
    <name evidence="5" type="ORF">CBF35_07205</name>
</gene>
<dbReference type="SUPFAM" id="SSF46785">
    <property type="entry name" value="Winged helix' DNA-binding domain"/>
    <property type="match status" value="1"/>
</dbReference>
<feature type="domain" description="HTH marR-type" evidence="4">
    <location>
        <begin position="1"/>
        <end position="135"/>
    </location>
</feature>
<reference evidence="5 6" key="1">
    <citation type="submission" date="2017-05" db="EMBL/GenBank/DDBJ databases">
        <title>Vagococcus spp. assemblies.</title>
        <authorList>
            <person name="Gulvik C.A."/>
        </authorList>
    </citation>
    <scope>NUCLEOTIDE SEQUENCE [LARGE SCALE GENOMIC DNA]</scope>
    <source>
        <strain evidence="5 6">NCFB 2777</strain>
    </source>
</reference>
<dbReference type="GeneID" id="98568152"/>
<dbReference type="PRINTS" id="PR00598">
    <property type="entry name" value="HTHMARR"/>
</dbReference>
<proteinExistence type="predicted"/>
<dbReference type="EMBL" id="NGJU01000009">
    <property type="protein sequence ID" value="RST95750.1"/>
    <property type="molecule type" value="Genomic_DNA"/>
</dbReference>
<dbReference type="RefSeq" id="WP_126779573.1">
    <property type="nucleotide sequence ID" value="NZ_CAUQJP010000010.1"/>
</dbReference>
<dbReference type="PROSITE" id="PS50995">
    <property type="entry name" value="HTH_MARR_2"/>
    <property type="match status" value="1"/>
</dbReference>
<accession>A0A429ZPV7</accession>